<gene>
    <name evidence="1" type="ORF">QQ020_07450</name>
</gene>
<evidence type="ECO:0000313" key="1">
    <source>
        <dbReference type="EMBL" id="MDN5211880.1"/>
    </source>
</evidence>
<dbReference type="EMBL" id="JAUJEB010000001">
    <property type="protein sequence ID" value="MDN5211880.1"/>
    <property type="molecule type" value="Genomic_DNA"/>
</dbReference>
<dbReference type="RefSeq" id="WP_346757207.1">
    <property type="nucleotide sequence ID" value="NZ_JAUJEB010000001.1"/>
</dbReference>
<name>A0ABT8L4Y7_9BACT</name>
<reference evidence="1" key="1">
    <citation type="submission" date="2023-06" db="EMBL/GenBank/DDBJ databases">
        <title>Genomic of Agaribacillus aureum.</title>
        <authorList>
            <person name="Wang G."/>
        </authorList>
    </citation>
    <scope>NUCLEOTIDE SEQUENCE</scope>
    <source>
        <strain evidence="1">BMA12</strain>
    </source>
</reference>
<evidence type="ECO:0000313" key="2">
    <source>
        <dbReference type="Proteomes" id="UP001172083"/>
    </source>
</evidence>
<organism evidence="1 2">
    <name type="scientific">Agaribacillus aureus</name>
    <dbReference type="NCBI Taxonomy" id="3051825"/>
    <lineage>
        <taxon>Bacteria</taxon>
        <taxon>Pseudomonadati</taxon>
        <taxon>Bacteroidota</taxon>
        <taxon>Cytophagia</taxon>
        <taxon>Cytophagales</taxon>
        <taxon>Splendidivirgaceae</taxon>
        <taxon>Agaribacillus</taxon>
    </lineage>
</organism>
<protein>
    <submittedName>
        <fullName evidence="1">Uncharacterized protein</fullName>
    </submittedName>
</protein>
<dbReference type="Proteomes" id="UP001172083">
    <property type="component" value="Unassembled WGS sequence"/>
</dbReference>
<accession>A0ABT8L4Y7</accession>
<proteinExistence type="predicted"/>
<sequence>MKLIGKWFNSQGHILIIESFDNHMITGDFSFNTLKGLKTIPIEGVVVPCGRHEFSLIFFINWGRYLQTVDGYTRFRTQLIDDPMSISFDIHWTKCLRWPKGNQLERGISRFCLFDFEHLKPVRQTLHPHPFEINEQSAMVGLRN</sequence>
<keyword evidence="2" id="KW-1185">Reference proteome</keyword>
<comment type="caution">
    <text evidence="1">The sequence shown here is derived from an EMBL/GenBank/DDBJ whole genome shotgun (WGS) entry which is preliminary data.</text>
</comment>